<feature type="domain" description="Protein-glutamine gamma-glutamyltransferase-like C-terminal" evidence="3">
    <location>
        <begin position="173"/>
        <end position="237"/>
    </location>
</feature>
<keyword evidence="1" id="KW-0812">Transmembrane</keyword>
<keyword evidence="1" id="KW-1133">Transmembrane helix</keyword>
<keyword evidence="2" id="KW-0732">Signal</keyword>
<dbReference type="RefSeq" id="WP_386782836.1">
    <property type="nucleotide sequence ID" value="NZ_JBHTIC010000008.1"/>
</dbReference>
<sequence length="249" mass="29271">MNKVLVILFFMLLTFEAFAKQDSLVIKVIKRDTSIIVQKKINQKALETYKADKEFIYIEETNEVEPTWLDRLLNWLGRQFVKLLEWIFGVENASGIFAKILTSIPYIIAAILLFLIVKFFLKVNSNSIINTGTNSAIVNLTNEEELIKNQDLLKLIQQAIAQNNFRLAVRYSYLNMLKQLEQQKLIVWEQQKTNEDYIKEISKQSLKKSFKELTRLYDFVWYGNFEINELEFAKATANFEEVYKLIEKA</sequence>
<organism evidence="4 5">
    <name type="scientific">Lutibacter aestuarii</name>
    <dbReference type="NCBI Taxonomy" id="861111"/>
    <lineage>
        <taxon>Bacteria</taxon>
        <taxon>Pseudomonadati</taxon>
        <taxon>Bacteroidota</taxon>
        <taxon>Flavobacteriia</taxon>
        <taxon>Flavobacteriales</taxon>
        <taxon>Flavobacteriaceae</taxon>
        <taxon>Lutibacter</taxon>
    </lineage>
</organism>
<name>A0ABW2Z958_9FLAO</name>
<feature type="transmembrane region" description="Helical" evidence="1">
    <location>
        <begin position="96"/>
        <end position="121"/>
    </location>
</feature>
<evidence type="ECO:0000256" key="2">
    <source>
        <dbReference type="SAM" id="SignalP"/>
    </source>
</evidence>
<feature type="signal peptide" evidence="2">
    <location>
        <begin position="1"/>
        <end position="19"/>
    </location>
</feature>
<dbReference type="Pfam" id="PF13559">
    <property type="entry name" value="DUF4129"/>
    <property type="match status" value="1"/>
</dbReference>
<gene>
    <name evidence="4" type="ORF">ACFQZW_10365</name>
</gene>
<evidence type="ECO:0000259" key="3">
    <source>
        <dbReference type="Pfam" id="PF13559"/>
    </source>
</evidence>
<comment type="caution">
    <text evidence="4">The sequence shown here is derived from an EMBL/GenBank/DDBJ whole genome shotgun (WGS) entry which is preliminary data.</text>
</comment>
<proteinExistence type="predicted"/>
<keyword evidence="5" id="KW-1185">Reference proteome</keyword>
<dbReference type="InterPro" id="IPR025403">
    <property type="entry name" value="TgpA-like_C"/>
</dbReference>
<reference evidence="5" key="1">
    <citation type="journal article" date="2019" name="Int. J. Syst. Evol. Microbiol.">
        <title>The Global Catalogue of Microorganisms (GCM) 10K type strain sequencing project: providing services to taxonomists for standard genome sequencing and annotation.</title>
        <authorList>
            <consortium name="The Broad Institute Genomics Platform"/>
            <consortium name="The Broad Institute Genome Sequencing Center for Infectious Disease"/>
            <person name="Wu L."/>
            <person name="Ma J."/>
        </authorList>
    </citation>
    <scope>NUCLEOTIDE SEQUENCE [LARGE SCALE GENOMIC DNA]</scope>
    <source>
        <strain evidence="5">CCUG 60022</strain>
    </source>
</reference>
<protein>
    <submittedName>
        <fullName evidence="4">DUF4129 domain-containing protein</fullName>
    </submittedName>
</protein>
<evidence type="ECO:0000313" key="5">
    <source>
        <dbReference type="Proteomes" id="UP001597032"/>
    </source>
</evidence>
<dbReference type="EMBL" id="JBHTIC010000008">
    <property type="protein sequence ID" value="MFD0762486.1"/>
    <property type="molecule type" value="Genomic_DNA"/>
</dbReference>
<evidence type="ECO:0000313" key="4">
    <source>
        <dbReference type="EMBL" id="MFD0762486.1"/>
    </source>
</evidence>
<accession>A0ABW2Z958</accession>
<keyword evidence="1" id="KW-0472">Membrane</keyword>
<evidence type="ECO:0000256" key="1">
    <source>
        <dbReference type="SAM" id="Phobius"/>
    </source>
</evidence>
<dbReference type="Proteomes" id="UP001597032">
    <property type="component" value="Unassembled WGS sequence"/>
</dbReference>
<feature type="chain" id="PRO_5046832928" evidence="2">
    <location>
        <begin position="20"/>
        <end position="249"/>
    </location>
</feature>